<gene>
    <name evidence="1" type="ORF">N7450_005689</name>
</gene>
<name>A0AAD6DJK3_9EURO</name>
<comment type="caution">
    <text evidence="1">The sequence shown here is derived from an EMBL/GenBank/DDBJ whole genome shotgun (WGS) entry which is preliminary data.</text>
</comment>
<proteinExistence type="predicted"/>
<protein>
    <submittedName>
        <fullName evidence="1">Uncharacterized protein</fullName>
    </submittedName>
</protein>
<accession>A0AAD6DJK3</accession>
<organism evidence="1 2">
    <name type="scientific">Penicillium hetheringtonii</name>
    <dbReference type="NCBI Taxonomy" id="911720"/>
    <lineage>
        <taxon>Eukaryota</taxon>
        <taxon>Fungi</taxon>
        <taxon>Dikarya</taxon>
        <taxon>Ascomycota</taxon>
        <taxon>Pezizomycotina</taxon>
        <taxon>Eurotiomycetes</taxon>
        <taxon>Eurotiomycetidae</taxon>
        <taxon>Eurotiales</taxon>
        <taxon>Aspergillaceae</taxon>
        <taxon>Penicillium</taxon>
    </lineage>
</organism>
<dbReference type="Proteomes" id="UP001216150">
    <property type="component" value="Unassembled WGS sequence"/>
</dbReference>
<evidence type="ECO:0000313" key="1">
    <source>
        <dbReference type="EMBL" id="KAJ5585902.1"/>
    </source>
</evidence>
<keyword evidence="2" id="KW-1185">Reference proteome</keyword>
<reference evidence="1 2" key="1">
    <citation type="journal article" date="2023" name="IMA Fungus">
        <title>Comparative genomic study of the Penicillium genus elucidates a diverse pangenome and 15 lateral gene transfer events.</title>
        <authorList>
            <person name="Petersen C."/>
            <person name="Sorensen T."/>
            <person name="Nielsen M.R."/>
            <person name="Sondergaard T.E."/>
            <person name="Sorensen J.L."/>
            <person name="Fitzpatrick D.A."/>
            <person name="Frisvad J.C."/>
            <person name="Nielsen K.L."/>
        </authorList>
    </citation>
    <scope>NUCLEOTIDE SEQUENCE [LARGE SCALE GENOMIC DNA]</scope>
    <source>
        <strain evidence="1 2">IBT 29057</strain>
    </source>
</reference>
<dbReference type="AlphaFoldDB" id="A0AAD6DJK3"/>
<evidence type="ECO:0000313" key="2">
    <source>
        <dbReference type="Proteomes" id="UP001216150"/>
    </source>
</evidence>
<sequence length="126" mass="13692">MPRCVKQDCGQERVPGSNFCPPHKCQLCPRAGRSSSIEHGYTVVYCPDHGCVKRVKAPWAQGHALGKGDMNCPNAKSNEKGLYCKEHECVSCGAERRIEDACGLCYGLFAGAGYYGDRGRPPHGMS</sequence>
<dbReference type="EMBL" id="JAQJAC010000004">
    <property type="protein sequence ID" value="KAJ5585902.1"/>
    <property type="molecule type" value="Genomic_DNA"/>
</dbReference>